<keyword evidence="9 13" id="KW-1015">Disulfide bond</keyword>
<reference evidence="16" key="1">
    <citation type="journal article" date="2020" name="bioRxiv">
        <title>Hybrid origin of Populus tomentosa Carr. identified through genome sequencing and phylogenomic analysis.</title>
        <authorList>
            <person name="An X."/>
            <person name="Gao K."/>
            <person name="Chen Z."/>
            <person name="Li J."/>
            <person name="Yang X."/>
            <person name="Yang X."/>
            <person name="Zhou J."/>
            <person name="Guo T."/>
            <person name="Zhao T."/>
            <person name="Huang S."/>
            <person name="Miao D."/>
            <person name="Khan W.U."/>
            <person name="Rao P."/>
            <person name="Ye M."/>
            <person name="Lei B."/>
            <person name="Liao W."/>
            <person name="Wang J."/>
            <person name="Ji L."/>
            <person name="Li Y."/>
            <person name="Guo B."/>
            <person name="Mustafa N.S."/>
            <person name="Li S."/>
            <person name="Yun Q."/>
            <person name="Keller S.R."/>
            <person name="Mao J."/>
            <person name="Zhang R."/>
            <person name="Strauss S.H."/>
        </authorList>
    </citation>
    <scope>NUCLEOTIDE SEQUENCE</scope>
    <source>
        <strain evidence="16">GM15</strain>
        <tissue evidence="16">Leaf</tissue>
    </source>
</reference>
<dbReference type="GO" id="GO:0000272">
    <property type="term" value="P:polysaccharide catabolic process"/>
    <property type="evidence" value="ECO:0007669"/>
    <property type="project" value="UniProtKB-KW"/>
</dbReference>
<feature type="signal peptide" evidence="14">
    <location>
        <begin position="1"/>
        <end position="21"/>
    </location>
</feature>
<evidence type="ECO:0000256" key="5">
    <source>
        <dbReference type="ARBA" id="ARBA00022729"/>
    </source>
</evidence>
<comment type="caution">
    <text evidence="16">The sequence shown here is derived from an EMBL/GenBank/DDBJ whole genome shotgun (WGS) entry which is preliminary data.</text>
</comment>
<dbReference type="GO" id="GO:0008843">
    <property type="term" value="F:endochitinase activity"/>
    <property type="evidence" value="ECO:0007669"/>
    <property type="project" value="UniProtKB-EC"/>
</dbReference>
<keyword evidence="12" id="KW-0624">Polysaccharide degradation</keyword>
<dbReference type="Pfam" id="PF00182">
    <property type="entry name" value="Glyco_hydro_19"/>
    <property type="match status" value="1"/>
</dbReference>
<dbReference type="GO" id="GO:0050832">
    <property type="term" value="P:defense response to fungus"/>
    <property type="evidence" value="ECO:0007669"/>
    <property type="project" value="TreeGrafter"/>
</dbReference>
<keyword evidence="8" id="KW-0146">Chitin degradation</keyword>
<dbReference type="PROSITE" id="PS00026">
    <property type="entry name" value="CHIT_BIND_I_1"/>
    <property type="match status" value="1"/>
</dbReference>
<evidence type="ECO:0000256" key="4">
    <source>
        <dbReference type="ARBA" id="ARBA00022669"/>
    </source>
</evidence>
<accession>A0A8X8A543</accession>
<keyword evidence="5 14" id="KW-0732">Signal</keyword>
<evidence type="ECO:0000256" key="1">
    <source>
        <dbReference type="ARBA" id="ARBA00000822"/>
    </source>
</evidence>
<proteinExistence type="inferred from homology"/>
<dbReference type="AlphaFoldDB" id="A0A8X8A543"/>
<keyword evidence="6" id="KW-0378">Hydrolase</keyword>
<name>A0A8X8A543_POPTO</name>
<feature type="disulfide bond" evidence="13">
    <location>
        <begin position="40"/>
        <end position="54"/>
    </location>
</feature>
<feature type="disulfide bond" evidence="13">
    <location>
        <begin position="26"/>
        <end position="41"/>
    </location>
</feature>
<dbReference type="InterPro" id="IPR000726">
    <property type="entry name" value="Glyco_hydro_19_cat"/>
</dbReference>
<keyword evidence="11" id="KW-0326">Glycosidase</keyword>
<dbReference type="PROSITE" id="PS00773">
    <property type="entry name" value="CHITINASE_19_1"/>
    <property type="match status" value="1"/>
</dbReference>
<evidence type="ECO:0000256" key="7">
    <source>
        <dbReference type="ARBA" id="ARBA00022821"/>
    </source>
</evidence>
<comment type="similarity">
    <text evidence="2">Belongs to the glycosyl hydrolase 19 family. Chitinase class I subfamily.</text>
</comment>
<dbReference type="SMART" id="SM00270">
    <property type="entry name" value="ChtBD1"/>
    <property type="match status" value="1"/>
</dbReference>
<dbReference type="CDD" id="cd00325">
    <property type="entry name" value="chitinase_GH19"/>
    <property type="match status" value="1"/>
</dbReference>
<feature type="disulfide bond" evidence="13">
    <location>
        <begin position="35"/>
        <end position="47"/>
    </location>
</feature>
<feature type="domain" description="Chitin-binding type-1" evidence="15">
    <location>
        <begin position="23"/>
        <end position="64"/>
    </location>
</feature>
<evidence type="ECO:0000259" key="15">
    <source>
        <dbReference type="PROSITE" id="PS50941"/>
    </source>
</evidence>
<dbReference type="EMBL" id="JAAWWB010000008">
    <property type="protein sequence ID" value="KAG6778038.1"/>
    <property type="molecule type" value="Genomic_DNA"/>
</dbReference>
<keyword evidence="7" id="KW-0611">Plant defense</keyword>
<evidence type="ECO:0000256" key="8">
    <source>
        <dbReference type="ARBA" id="ARBA00023024"/>
    </source>
</evidence>
<dbReference type="PANTHER" id="PTHR22595:SF171">
    <property type="entry name" value="BASIC ENDOCHITINASE B"/>
    <property type="match status" value="1"/>
</dbReference>
<comment type="catalytic activity">
    <reaction evidence="1">
        <text>Random endo-hydrolysis of N-acetyl-beta-D-glucosaminide (1-&gt;4)-beta-linkages in chitin and chitodextrins.</text>
        <dbReference type="EC" id="3.2.1.14"/>
    </reaction>
</comment>
<evidence type="ECO:0000256" key="12">
    <source>
        <dbReference type="ARBA" id="ARBA00023326"/>
    </source>
</evidence>
<dbReference type="EC" id="3.2.1.14" evidence="3"/>
<dbReference type="GO" id="GO:0016998">
    <property type="term" value="P:cell wall macromolecule catabolic process"/>
    <property type="evidence" value="ECO:0007669"/>
    <property type="project" value="InterPro"/>
</dbReference>
<evidence type="ECO:0000256" key="11">
    <source>
        <dbReference type="ARBA" id="ARBA00023295"/>
    </source>
</evidence>
<dbReference type="InterPro" id="IPR001002">
    <property type="entry name" value="Chitin-bd_1"/>
</dbReference>
<evidence type="ECO:0000313" key="16">
    <source>
        <dbReference type="EMBL" id="KAG6778038.1"/>
    </source>
</evidence>
<evidence type="ECO:0000256" key="13">
    <source>
        <dbReference type="PROSITE-ProRule" id="PRU00261"/>
    </source>
</evidence>
<dbReference type="Pfam" id="PF00187">
    <property type="entry name" value="Chitin_bind_1"/>
    <property type="match status" value="1"/>
</dbReference>
<dbReference type="GO" id="GO:0008061">
    <property type="term" value="F:chitin binding"/>
    <property type="evidence" value="ECO:0007669"/>
    <property type="project" value="UniProtKB-UniRule"/>
</dbReference>
<evidence type="ECO:0000256" key="3">
    <source>
        <dbReference type="ARBA" id="ARBA00012729"/>
    </source>
</evidence>
<dbReference type="PROSITE" id="PS50941">
    <property type="entry name" value="CHIT_BIND_I_2"/>
    <property type="match status" value="1"/>
</dbReference>
<dbReference type="GO" id="GO:0006032">
    <property type="term" value="P:chitin catabolic process"/>
    <property type="evidence" value="ECO:0007669"/>
    <property type="project" value="UniProtKB-KW"/>
</dbReference>
<dbReference type="PROSITE" id="PS00774">
    <property type="entry name" value="CHITINASE_19_2"/>
    <property type="match status" value="1"/>
</dbReference>
<feature type="chain" id="PRO_5036450491" description="chitinase" evidence="14">
    <location>
        <begin position="22"/>
        <end position="319"/>
    </location>
</feature>
<dbReference type="FunFam" id="3.30.20.10:FF:000001">
    <property type="entry name" value="Endochitinase (Chitinase)"/>
    <property type="match status" value="1"/>
</dbReference>
<feature type="disulfide bond" evidence="13">
    <location>
        <begin position="58"/>
        <end position="62"/>
    </location>
</feature>
<keyword evidence="17" id="KW-1185">Reference proteome</keyword>
<evidence type="ECO:0000256" key="9">
    <source>
        <dbReference type="ARBA" id="ARBA00023157"/>
    </source>
</evidence>
<dbReference type="InterPro" id="IPR018371">
    <property type="entry name" value="Chitin-binding_1_CS"/>
</dbReference>
<evidence type="ECO:0000256" key="14">
    <source>
        <dbReference type="SAM" id="SignalP"/>
    </source>
</evidence>
<dbReference type="CDD" id="cd00035">
    <property type="entry name" value="ChtBD1"/>
    <property type="match status" value="1"/>
</dbReference>
<dbReference type="PIRSF" id="PIRSF001060">
    <property type="entry name" value="Endochitinase"/>
    <property type="match status" value="1"/>
</dbReference>
<organism evidence="16 17">
    <name type="scientific">Populus tomentosa</name>
    <name type="common">Chinese white poplar</name>
    <dbReference type="NCBI Taxonomy" id="118781"/>
    <lineage>
        <taxon>Eukaryota</taxon>
        <taxon>Viridiplantae</taxon>
        <taxon>Streptophyta</taxon>
        <taxon>Embryophyta</taxon>
        <taxon>Tracheophyta</taxon>
        <taxon>Spermatophyta</taxon>
        <taxon>Magnoliopsida</taxon>
        <taxon>eudicotyledons</taxon>
        <taxon>Gunneridae</taxon>
        <taxon>Pentapetalae</taxon>
        <taxon>rosids</taxon>
        <taxon>fabids</taxon>
        <taxon>Malpighiales</taxon>
        <taxon>Salicaceae</taxon>
        <taxon>Saliceae</taxon>
        <taxon>Populus</taxon>
    </lineage>
</organism>
<evidence type="ECO:0000256" key="10">
    <source>
        <dbReference type="ARBA" id="ARBA00023277"/>
    </source>
</evidence>
<protein>
    <recommendedName>
        <fullName evidence="3">chitinase</fullName>
        <ecNumber evidence="3">3.2.1.14</ecNumber>
    </recommendedName>
</protein>
<gene>
    <name evidence="16" type="ORF">POTOM_017883</name>
</gene>
<sequence length="319" mass="35327">MRFWALTVLSLLLSLLLGVSSDTPQCGREAGNATCKNDLCCSSAGYCGSTDAYCCAGCQSQCHNCIITESMFEEMLPNRNDDCCPAKGFYTYDAFINASKAYPEFGMTGDDDIKKRELAAFFGQTSQETSGRWIIGEDAPFTWGYCLVNELDPKSHYCDPKTSSAYPCVDGKSYYGRGPLQLTWNHNYGRCGDALGKGLLYQPEKVATDPVLSFKAALWFWMTPHSTDAPSCHEVITGKWSPSDADKEAGRKPGYGLLTNIITNGSECAKDEETREQNRIKYYLRYCDLLEVDPGDNLDCDDQEPFDDNGLLKMVGSTM</sequence>
<evidence type="ECO:0000256" key="6">
    <source>
        <dbReference type="ARBA" id="ARBA00022801"/>
    </source>
</evidence>
<dbReference type="PANTHER" id="PTHR22595">
    <property type="entry name" value="CHITINASE-RELATED"/>
    <property type="match status" value="1"/>
</dbReference>
<keyword evidence="4 13" id="KW-0147">Chitin-binding</keyword>
<keyword evidence="10" id="KW-0119">Carbohydrate metabolism</keyword>
<dbReference type="Proteomes" id="UP000886885">
    <property type="component" value="Chromosome 4D"/>
</dbReference>
<dbReference type="OrthoDB" id="5985073at2759"/>
<evidence type="ECO:0000256" key="2">
    <source>
        <dbReference type="ARBA" id="ARBA00009373"/>
    </source>
</evidence>
<evidence type="ECO:0000313" key="17">
    <source>
        <dbReference type="Proteomes" id="UP000886885"/>
    </source>
</evidence>
<dbReference type="InterPro" id="IPR016283">
    <property type="entry name" value="Glyco_hydro_19"/>
</dbReference>